<dbReference type="STRING" id="1230905.A0A1G4JEI1"/>
<evidence type="ECO:0000259" key="4">
    <source>
        <dbReference type="Pfam" id="PF01156"/>
    </source>
</evidence>
<proteinExistence type="inferred from homology"/>
<feature type="domain" description="Inosine/uridine-preferring nucleoside hydrolase" evidence="4">
    <location>
        <begin position="9"/>
        <end position="323"/>
    </location>
</feature>
<dbReference type="EMBL" id="LT598463">
    <property type="protein sequence ID" value="SCU88613.1"/>
    <property type="molecule type" value="Genomic_DNA"/>
</dbReference>
<dbReference type="InterPro" id="IPR023186">
    <property type="entry name" value="IUNH"/>
</dbReference>
<dbReference type="GO" id="GO:0005829">
    <property type="term" value="C:cytosol"/>
    <property type="evidence" value="ECO:0007669"/>
    <property type="project" value="TreeGrafter"/>
</dbReference>
<dbReference type="GO" id="GO:0008477">
    <property type="term" value="F:purine nucleosidase activity"/>
    <property type="evidence" value="ECO:0007669"/>
    <property type="project" value="TreeGrafter"/>
</dbReference>
<dbReference type="InterPro" id="IPR036452">
    <property type="entry name" value="Ribo_hydro-like"/>
</dbReference>
<organism evidence="5 6">
    <name type="scientific">Lachancea mirantina</name>
    <dbReference type="NCBI Taxonomy" id="1230905"/>
    <lineage>
        <taxon>Eukaryota</taxon>
        <taxon>Fungi</taxon>
        <taxon>Dikarya</taxon>
        <taxon>Ascomycota</taxon>
        <taxon>Saccharomycotina</taxon>
        <taxon>Saccharomycetes</taxon>
        <taxon>Saccharomycetales</taxon>
        <taxon>Saccharomycetaceae</taxon>
        <taxon>Lachancea</taxon>
    </lineage>
</organism>
<evidence type="ECO:0000313" key="6">
    <source>
        <dbReference type="Proteomes" id="UP000191024"/>
    </source>
</evidence>
<evidence type="ECO:0000256" key="3">
    <source>
        <dbReference type="ARBA" id="ARBA00023295"/>
    </source>
</evidence>
<dbReference type="CDD" id="cd02651">
    <property type="entry name" value="nuc_hydro_IU_UC_XIUA"/>
    <property type="match status" value="1"/>
</dbReference>
<dbReference type="InterPro" id="IPR001910">
    <property type="entry name" value="Inosine/uridine_hydrolase_dom"/>
</dbReference>
<evidence type="ECO:0000256" key="2">
    <source>
        <dbReference type="ARBA" id="ARBA00022801"/>
    </source>
</evidence>
<gene>
    <name evidence="5" type="ORF">LAMI_0D10726G</name>
</gene>
<dbReference type="SUPFAM" id="SSF53590">
    <property type="entry name" value="Nucleoside hydrolase"/>
    <property type="match status" value="1"/>
</dbReference>
<dbReference type="PROSITE" id="PS01247">
    <property type="entry name" value="IUNH"/>
    <property type="match status" value="1"/>
</dbReference>
<dbReference type="PANTHER" id="PTHR12304:SF4">
    <property type="entry name" value="URIDINE NUCLEOSIDASE"/>
    <property type="match status" value="1"/>
</dbReference>
<dbReference type="GO" id="GO:0006152">
    <property type="term" value="P:purine nucleoside catabolic process"/>
    <property type="evidence" value="ECO:0007669"/>
    <property type="project" value="TreeGrafter"/>
</dbReference>
<keyword evidence="3" id="KW-0326">Glycosidase</keyword>
<dbReference type="GO" id="GO:0045437">
    <property type="term" value="F:uridine nucleosidase activity"/>
    <property type="evidence" value="ECO:0007669"/>
    <property type="project" value="UniProtKB-ARBA"/>
</dbReference>
<evidence type="ECO:0000256" key="1">
    <source>
        <dbReference type="ARBA" id="ARBA00009176"/>
    </source>
</evidence>
<keyword evidence="6" id="KW-1185">Reference proteome</keyword>
<name>A0A1G4JEI1_9SACH</name>
<sequence length="338" mass="37344">MTVFKRIPIWLDCDPGHDDAVAILLACFDPRFQLLGISASYGNAPPKNTAYNALSVVTALGAANRVRVYAGAQKPWVRDAIYAPDIHGESGLDGTSLLPIPIVGLVTETTYLEAIEQAVEEHAGEFCFVSTGSMTSVATLLREKSHLKPKIKYVSIMGGGINVGNRNVLESAEFNIWIDPQAANFLFLDPIMKDKCILAGLDLTHKAIATKQVQQTVLGDGTSNLRKLFYELFLFFSRTYENVQFFEKGPPVHDPLALLALLAIEDEGAAQKIQFQYKRMDLHALEDESDLNIGQTQVLKEYPTNGSLGTIVGFDMNMEYFWQQVYHALDKAAQISPI</sequence>
<dbReference type="AlphaFoldDB" id="A0A1G4JEI1"/>
<dbReference type="Pfam" id="PF01156">
    <property type="entry name" value="IU_nuc_hydro"/>
    <property type="match status" value="1"/>
</dbReference>
<reference evidence="5 6" key="1">
    <citation type="submission" date="2016-03" db="EMBL/GenBank/DDBJ databases">
        <authorList>
            <person name="Devillers H."/>
        </authorList>
    </citation>
    <scope>NUCLEOTIDE SEQUENCE [LARGE SCALE GENOMIC DNA]</scope>
    <source>
        <strain evidence="5">CBS 11717</strain>
    </source>
</reference>
<accession>A0A1G4JEI1</accession>
<dbReference type="Gene3D" id="3.90.245.10">
    <property type="entry name" value="Ribonucleoside hydrolase-like"/>
    <property type="match status" value="1"/>
</dbReference>
<keyword evidence="2" id="KW-0378">Hydrolase</keyword>
<dbReference type="InterPro" id="IPR015910">
    <property type="entry name" value="I/U_nuclsd_hydro_CS"/>
</dbReference>
<evidence type="ECO:0000313" key="5">
    <source>
        <dbReference type="EMBL" id="SCU88613.1"/>
    </source>
</evidence>
<protein>
    <submittedName>
        <fullName evidence="5">LAMI_0D10726g1_1</fullName>
    </submittedName>
</protein>
<dbReference type="PANTHER" id="PTHR12304">
    <property type="entry name" value="INOSINE-URIDINE PREFERRING NUCLEOSIDE HYDROLASE"/>
    <property type="match status" value="1"/>
</dbReference>
<dbReference type="OrthoDB" id="432381at2759"/>
<comment type="similarity">
    <text evidence="1">Belongs to the IUNH family.</text>
</comment>
<dbReference type="Proteomes" id="UP000191024">
    <property type="component" value="Chromosome D"/>
</dbReference>